<evidence type="ECO:0000256" key="1">
    <source>
        <dbReference type="ARBA" id="ARBA00004141"/>
    </source>
</evidence>
<dbReference type="AlphaFoldDB" id="A0A9P6KZZ8"/>
<dbReference type="GO" id="GO:0016887">
    <property type="term" value="F:ATP hydrolysis activity"/>
    <property type="evidence" value="ECO:0007669"/>
    <property type="project" value="InterPro"/>
</dbReference>
<keyword evidence="4" id="KW-0460">Magnesium</keyword>
<dbReference type="SUPFAM" id="SSF81653">
    <property type="entry name" value="Calcium ATPase, transduction domain A"/>
    <property type="match status" value="1"/>
</dbReference>
<dbReference type="SFLD" id="SFLDF00027">
    <property type="entry name" value="p-type_atpase"/>
    <property type="match status" value="1"/>
</dbReference>
<dbReference type="Pfam" id="PF16212">
    <property type="entry name" value="PhoLip_ATPase_C"/>
    <property type="match status" value="1"/>
</dbReference>
<dbReference type="InterPro" id="IPR044492">
    <property type="entry name" value="P_typ_ATPase_HD_dom"/>
</dbReference>
<proteinExistence type="predicted"/>
<dbReference type="EMBL" id="SBJO01000018">
    <property type="protein sequence ID" value="KAF9764523.1"/>
    <property type="molecule type" value="Genomic_DNA"/>
</dbReference>
<dbReference type="GO" id="GO:0005524">
    <property type="term" value="F:ATP binding"/>
    <property type="evidence" value="ECO:0007669"/>
    <property type="project" value="InterPro"/>
</dbReference>
<evidence type="ECO:0000256" key="3">
    <source>
        <dbReference type="ARBA" id="ARBA00022723"/>
    </source>
</evidence>
<feature type="transmembrane region" description="Helical" evidence="8">
    <location>
        <begin position="951"/>
        <end position="975"/>
    </location>
</feature>
<dbReference type="InterPro" id="IPR036412">
    <property type="entry name" value="HAD-like_sf"/>
</dbReference>
<feature type="transmembrane region" description="Helical" evidence="8">
    <location>
        <begin position="845"/>
        <end position="870"/>
    </location>
</feature>
<keyword evidence="6 8" id="KW-1133">Transmembrane helix</keyword>
<evidence type="ECO:0000256" key="6">
    <source>
        <dbReference type="ARBA" id="ARBA00022989"/>
    </source>
</evidence>
<dbReference type="SUPFAM" id="SSF81665">
    <property type="entry name" value="Calcium ATPase, transmembrane domain M"/>
    <property type="match status" value="1"/>
</dbReference>
<dbReference type="PROSITE" id="PS00154">
    <property type="entry name" value="ATPASE_E1_E2"/>
    <property type="match status" value="1"/>
</dbReference>
<feature type="domain" description="P-type ATPase C-terminal" evidence="10">
    <location>
        <begin position="736"/>
        <end position="968"/>
    </location>
</feature>
<accession>A0A9P6KZZ8</accession>
<name>A0A9P6KZZ8_9MICR</name>
<dbReference type="InterPro" id="IPR001757">
    <property type="entry name" value="P_typ_ATPase"/>
</dbReference>
<dbReference type="InterPro" id="IPR023214">
    <property type="entry name" value="HAD_sf"/>
</dbReference>
<dbReference type="GO" id="GO:0046872">
    <property type="term" value="F:metal ion binding"/>
    <property type="evidence" value="ECO:0007669"/>
    <property type="project" value="UniProtKB-KW"/>
</dbReference>
<dbReference type="InterPro" id="IPR032631">
    <property type="entry name" value="P-type_ATPase_N"/>
</dbReference>
<dbReference type="GO" id="GO:0140326">
    <property type="term" value="F:ATPase-coupled intramembrane lipid transporter activity"/>
    <property type="evidence" value="ECO:0007669"/>
    <property type="project" value="TreeGrafter"/>
</dbReference>
<dbReference type="SFLD" id="SFLDG00002">
    <property type="entry name" value="C1.7:_P-type_atpase_like"/>
    <property type="match status" value="1"/>
</dbReference>
<keyword evidence="7 8" id="KW-0472">Membrane</keyword>
<dbReference type="InterPro" id="IPR023298">
    <property type="entry name" value="ATPase_P-typ_TM_dom_sf"/>
</dbReference>
<evidence type="ECO:0000313" key="12">
    <source>
        <dbReference type="Proteomes" id="UP000740883"/>
    </source>
</evidence>
<dbReference type="InterPro" id="IPR018303">
    <property type="entry name" value="ATPase_P-typ_P_site"/>
</dbReference>
<dbReference type="NCBIfam" id="TIGR01494">
    <property type="entry name" value="ATPase_P-type"/>
    <property type="match status" value="1"/>
</dbReference>
<gene>
    <name evidence="11" type="primary">tat-1</name>
    <name evidence="11" type="ORF">NGRA_0493</name>
</gene>
<comment type="subcellular location">
    <subcellularLocation>
        <location evidence="1">Membrane</location>
        <topology evidence="1">Multi-pass membrane protein</topology>
    </subcellularLocation>
</comment>
<evidence type="ECO:0000259" key="10">
    <source>
        <dbReference type="Pfam" id="PF16212"/>
    </source>
</evidence>
<dbReference type="PANTHER" id="PTHR24092">
    <property type="entry name" value="PROBABLE PHOSPHOLIPID-TRANSPORTING ATPASE"/>
    <property type="match status" value="1"/>
</dbReference>
<keyword evidence="12" id="KW-1185">Reference proteome</keyword>
<keyword evidence="3" id="KW-0479">Metal-binding</keyword>
<evidence type="ECO:0000256" key="5">
    <source>
        <dbReference type="ARBA" id="ARBA00022967"/>
    </source>
</evidence>
<feature type="transmembrane region" description="Helical" evidence="8">
    <location>
        <begin position="912"/>
        <end position="931"/>
    </location>
</feature>
<dbReference type="Proteomes" id="UP000740883">
    <property type="component" value="Unassembled WGS sequence"/>
</dbReference>
<evidence type="ECO:0000256" key="7">
    <source>
        <dbReference type="ARBA" id="ARBA00023136"/>
    </source>
</evidence>
<organism evidence="11 12">
    <name type="scientific">Nosema granulosis</name>
    <dbReference type="NCBI Taxonomy" id="83296"/>
    <lineage>
        <taxon>Eukaryota</taxon>
        <taxon>Fungi</taxon>
        <taxon>Fungi incertae sedis</taxon>
        <taxon>Microsporidia</taxon>
        <taxon>Nosematidae</taxon>
        <taxon>Nosema</taxon>
    </lineage>
</organism>
<reference evidence="11 12" key="1">
    <citation type="journal article" date="2020" name="Genome Biol. Evol.">
        <title>Comparative genomics of strictly vertically transmitted, feminizing microsporidia endosymbionts of amphipod crustaceans.</title>
        <authorList>
            <person name="Cormier A."/>
            <person name="Chebbi M.A."/>
            <person name="Giraud I."/>
            <person name="Wattier R."/>
            <person name="Teixeira M."/>
            <person name="Gilbert C."/>
            <person name="Rigaud T."/>
            <person name="Cordaux R."/>
        </authorList>
    </citation>
    <scope>NUCLEOTIDE SEQUENCE [LARGE SCALE GENOMIC DNA]</scope>
    <source>
        <strain evidence="11 12">Ou3-Ou53</strain>
    </source>
</reference>
<protein>
    <submittedName>
        <fullName evidence="11">Phospholipid-transporting ATPase tat-1</fullName>
    </submittedName>
</protein>
<dbReference type="OrthoDB" id="377733at2759"/>
<keyword evidence="5" id="KW-1278">Translocase</keyword>
<dbReference type="SUPFAM" id="SSF56784">
    <property type="entry name" value="HAD-like"/>
    <property type="match status" value="1"/>
</dbReference>
<feature type="transmembrane region" description="Helical" evidence="8">
    <location>
        <begin position="798"/>
        <end position="818"/>
    </location>
</feature>
<feature type="transmembrane region" description="Helical" evidence="8">
    <location>
        <begin position="882"/>
        <end position="900"/>
    </location>
</feature>
<keyword evidence="2 8" id="KW-0812">Transmembrane</keyword>
<dbReference type="Gene3D" id="3.40.50.1000">
    <property type="entry name" value="HAD superfamily/HAD-like"/>
    <property type="match status" value="1"/>
</dbReference>
<comment type="caution">
    <text evidence="11">The sequence shown here is derived from an EMBL/GenBank/DDBJ whole genome shotgun (WGS) entry which is preliminary data.</text>
</comment>
<dbReference type="PANTHER" id="PTHR24092:SF150">
    <property type="entry name" value="PHOSPHOLIPID-TRANSPORTING ATPASE"/>
    <property type="match status" value="1"/>
</dbReference>
<dbReference type="InterPro" id="IPR023299">
    <property type="entry name" value="ATPase_P-typ_cyto_dom_N"/>
</dbReference>
<feature type="domain" description="P-type ATPase N-terminal" evidence="9">
    <location>
        <begin position="4"/>
        <end position="55"/>
    </location>
</feature>
<evidence type="ECO:0000259" key="9">
    <source>
        <dbReference type="Pfam" id="PF16209"/>
    </source>
</evidence>
<dbReference type="Gene3D" id="2.70.150.10">
    <property type="entry name" value="Calcium-transporting ATPase, cytoplasmic transduction domain A"/>
    <property type="match status" value="1"/>
</dbReference>
<evidence type="ECO:0000256" key="4">
    <source>
        <dbReference type="ARBA" id="ARBA00022842"/>
    </source>
</evidence>
<sequence length="978" mass="112245">MSKVKNRIVTSKYNKYTFFPLNAYHQWSKPSNMFFLLTLVLLAIPQISPFNPYTYLLAFCLVTGTSMIKDGVEDYRKHKQDDIINHKRSNIVEFSDGSFSLREINVEDLEVGNFVVIEDSTDIPADVIILRSKIMSKRGYVCKDFCYIDSSNLDGESNLKKKTAHYDVKCDKTRKNNDDIFKMFPICDCDKFFIQNVHSSQVIDTGDLFTKFDCRLKVKDEIVLCNEKNALLKGMKLKNTKSALAYVVAVGRDTKMGKSNVTTRKGHSLFEGEVSKLVYVIFMLYFLLLFVSSILGSLFLRKSTIEYLYLDKYLSSDALKQTGTNYILFSYLIPLSLFVTLEVSRMFHSAYVSNDSSLRKNGVSSVCNNSNVTEDLGMVEFLLCDKTGTLTKNNMVFKNVHISGQNRLEIQYTCLRKKYNQLFKERLEEDIKTMFIVALLCCNGVDFVNNSYEGVSQDEISILEGFRLNGIRLLEREEKFVILDVYGERVVVDIELTLDFTSSRQRMSMVVKIGDVYYLFTKGSDSKLLGKKHIKMPESQSTILYKLIEENSKYRTLIVGYKEMDNETVRIFKERFANITLENRYQQEEDIFNEYERDLVYLGTTFIEDELENEVESTLVALKNAGIRVWMITGDKKETAMSCAIDCGIIDSVDDTRVLIVEGDQFDNVDDDITRFESVVVYRATPHMKGKIAKKFRELKRNTLAVGDGNNDVPMLQTANIGVGILGKEGNQAGLCGDFAIPGFYCLRRLILVHGRYNFIRFSKVTLNAFYKNIYLITIQFLYGFYTGFSGKPVYNNYFLNYYNVFFTSLVPATIALFDKDIPEDEAFSKPTKYKRVRGYFSKKILALGTLYAIFEGSLVFFLVTGVFFIKDLVSYNGKLGGYSAMDNLFSIVVFSSVLLKQIRLVSFVTVYTHIAIVLSIVLCFVSLFLFQDTDFQGSMWILTSIPSFYFLFMMLFLVNYIIDIVLSKLFIMFLNLM</sequence>
<dbReference type="Gene3D" id="3.40.1110.10">
    <property type="entry name" value="Calcium-transporting ATPase, cytoplasmic domain N"/>
    <property type="match status" value="1"/>
</dbReference>
<dbReference type="Pfam" id="PF16209">
    <property type="entry name" value="PhoLip_ATPase_N"/>
    <property type="match status" value="1"/>
</dbReference>
<feature type="transmembrane region" description="Helical" evidence="8">
    <location>
        <begin position="277"/>
        <end position="300"/>
    </location>
</feature>
<dbReference type="InterPro" id="IPR032630">
    <property type="entry name" value="P_typ_ATPase_c"/>
</dbReference>
<dbReference type="InterPro" id="IPR008250">
    <property type="entry name" value="ATPase_P-typ_transduc_dom_A_sf"/>
</dbReference>
<dbReference type="GO" id="GO:0045332">
    <property type="term" value="P:phospholipid translocation"/>
    <property type="evidence" value="ECO:0007669"/>
    <property type="project" value="TreeGrafter"/>
</dbReference>
<evidence type="ECO:0000313" key="11">
    <source>
        <dbReference type="EMBL" id="KAF9764523.1"/>
    </source>
</evidence>
<dbReference type="GO" id="GO:0005886">
    <property type="term" value="C:plasma membrane"/>
    <property type="evidence" value="ECO:0007669"/>
    <property type="project" value="TreeGrafter"/>
</dbReference>
<feature type="transmembrane region" description="Helical" evidence="8">
    <location>
        <begin position="769"/>
        <end position="786"/>
    </location>
</feature>
<dbReference type="PRINTS" id="PR00119">
    <property type="entry name" value="CATATPASE"/>
</dbReference>
<evidence type="ECO:0000256" key="2">
    <source>
        <dbReference type="ARBA" id="ARBA00022692"/>
    </source>
</evidence>
<dbReference type="Pfam" id="PF00702">
    <property type="entry name" value="Hydrolase"/>
    <property type="match status" value="1"/>
</dbReference>
<dbReference type="SUPFAM" id="SSF81660">
    <property type="entry name" value="Metal cation-transporting ATPase, ATP-binding domain N"/>
    <property type="match status" value="1"/>
</dbReference>
<evidence type="ECO:0000256" key="8">
    <source>
        <dbReference type="SAM" id="Phobius"/>
    </source>
</evidence>
<dbReference type="SFLD" id="SFLDS00003">
    <property type="entry name" value="Haloacid_Dehalogenase"/>
    <property type="match status" value="1"/>
</dbReference>